<name>A0A543DWA8_9PSEU</name>
<dbReference type="InterPro" id="IPR027381">
    <property type="entry name" value="LytR/CpsA/Psr_C"/>
</dbReference>
<gene>
    <name evidence="3" type="ORF">FB558_0352</name>
</gene>
<evidence type="ECO:0000259" key="2">
    <source>
        <dbReference type="Pfam" id="PF13399"/>
    </source>
</evidence>
<keyword evidence="4" id="KW-1185">Reference proteome</keyword>
<evidence type="ECO:0000313" key="3">
    <source>
        <dbReference type="EMBL" id="TQM13601.1"/>
    </source>
</evidence>
<reference evidence="3 4" key="1">
    <citation type="submission" date="2019-06" db="EMBL/GenBank/DDBJ databases">
        <title>Sequencing the genomes of 1000 actinobacteria strains.</title>
        <authorList>
            <person name="Klenk H.-P."/>
        </authorList>
    </citation>
    <scope>NUCLEOTIDE SEQUENCE [LARGE SCALE GENOMIC DNA]</scope>
    <source>
        <strain evidence="3 4">DSM 45301</strain>
    </source>
</reference>
<evidence type="ECO:0000256" key="1">
    <source>
        <dbReference type="SAM" id="MobiDB-lite"/>
    </source>
</evidence>
<dbReference type="OrthoDB" id="5194885at2"/>
<dbReference type="AlphaFoldDB" id="A0A543DWA8"/>
<dbReference type="NCBIfam" id="NF035953">
    <property type="entry name" value="integrity_Cei"/>
    <property type="match status" value="1"/>
</dbReference>
<protein>
    <submittedName>
        <fullName evidence="3">LytR cell envelope-related transcriptional attenuator</fullName>
    </submittedName>
</protein>
<organism evidence="3 4">
    <name type="scientific">Pseudonocardia kunmingensis</name>
    <dbReference type="NCBI Taxonomy" id="630975"/>
    <lineage>
        <taxon>Bacteria</taxon>
        <taxon>Bacillati</taxon>
        <taxon>Actinomycetota</taxon>
        <taxon>Actinomycetes</taxon>
        <taxon>Pseudonocardiales</taxon>
        <taxon>Pseudonocardiaceae</taxon>
        <taxon>Pseudonocardia</taxon>
    </lineage>
</organism>
<sequence length="219" mass="21792">MAASRTRPYQRRRRGPLLVVVAVLAVVAIATWTTVLISASGPSGASSCPISATPVGEVLEDGALDGVAPAPPAAVSARVLNAGGQRGQASLVAAQLGDLDFPTTEPGNDPLFPEGDLECYGQLRFGPAGEAAASTLSLLLPCAELVRDGRPDAIVDVAVGTAFGDFNPSTAARDALEQLAEPGGGSDGSANADPNAAGAAPAAPTVDPALVEEAREAAC</sequence>
<dbReference type="Proteomes" id="UP000315677">
    <property type="component" value="Unassembled WGS sequence"/>
</dbReference>
<dbReference type="Pfam" id="PF13399">
    <property type="entry name" value="LytR_C"/>
    <property type="match status" value="1"/>
</dbReference>
<proteinExistence type="predicted"/>
<dbReference type="RefSeq" id="WP_142047454.1">
    <property type="nucleotide sequence ID" value="NZ_VFPA01000001.1"/>
</dbReference>
<dbReference type="EMBL" id="VFPA01000001">
    <property type="protein sequence ID" value="TQM13601.1"/>
    <property type="molecule type" value="Genomic_DNA"/>
</dbReference>
<comment type="caution">
    <text evidence="3">The sequence shown here is derived from an EMBL/GenBank/DDBJ whole genome shotgun (WGS) entry which is preliminary data.</text>
</comment>
<feature type="compositionally biased region" description="Low complexity" evidence="1">
    <location>
        <begin position="188"/>
        <end position="203"/>
    </location>
</feature>
<feature type="domain" description="LytR/CpsA/Psr regulator C-terminal" evidence="2">
    <location>
        <begin position="75"/>
        <end position="163"/>
    </location>
</feature>
<evidence type="ECO:0000313" key="4">
    <source>
        <dbReference type="Proteomes" id="UP000315677"/>
    </source>
</evidence>
<accession>A0A543DWA8</accession>
<feature type="region of interest" description="Disordered" evidence="1">
    <location>
        <begin position="179"/>
        <end position="219"/>
    </location>
</feature>